<dbReference type="Pfam" id="PF00587">
    <property type="entry name" value="tRNA-synt_2b"/>
    <property type="match status" value="1"/>
</dbReference>
<dbReference type="PROSITE" id="PS50862">
    <property type="entry name" value="AA_TRNA_LIGASE_II"/>
    <property type="match status" value="1"/>
</dbReference>
<sequence>MHTSKYLLSTLKEISTDVEVISHQLMLRAGMIRQLASGIYSWLPTGLQVLRKVEKIVREEMNNAGAIEIFMPIVQPADLWHKSNRWVQYGSELLKFIDRGARSFVFGPTHEEVITDIIRNEIFSYKQLPLNCYQIQTKFRDEVRPRFGVMRSREFLMKDAYSFHTDQASLQITYDIMYQTYSNIFNRMGLKFRAVQADTGSIGGSISHEFHVLADSGEDDIVFSTTSNYAANIELAEAINPVILREDPKKKMRLIDANDASTIAKFLEKFDIPVEKTVKTLLVHANKLASQPLLALIVRGDHHISNVKAEKLLQVAAPLTFANEEEIRLLVGTGSDYLGPVNLQLPIIIDRSVAVMSDFTAGANVDGKYFLGINWERDLPLPPIADLRKVSNGDISPDGKGTLQIKRGIEVGHIFQLGTKYSEAMKAYVQNEKGHKQTLIMGCYGIGITRVVAATIEQNHDEKGILWPESLAPFNVAIIPINKQKYFRVQEIAEEVYQQLKARGIDVIIDDRKERPGVMFADMELIGVPHLLVIGESYLKTGKIEYKNRRNGNKQIIKLGAIVDFIVSEITTANVK</sequence>
<dbReference type="Pfam" id="PF04073">
    <property type="entry name" value="tRNA_edit"/>
    <property type="match status" value="1"/>
</dbReference>
<dbReference type="InterPro" id="IPR002316">
    <property type="entry name" value="Pro-tRNA-ligase_IIa"/>
</dbReference>
<dbReference type="PIRSF" id="PIRSF001535">
    <property type="entry name" value="ProRS_1"/>
    <property type="match status" value="1"/>
</dbReference>
<keyword evidence="6 10" id="KW-0067">ATP-binding</keyword>
<dbReference type="AlphaFoldDB" id="A0A143WQX6"/>
<dbReference type="InterPro" id="IPR050062">
    <property type="entry name" value="Pro-tRNA_synthetase"/>
</dbReference>
<evidence type="ECO:0000256" key="7">
    <source>
        <dbReference type="ARBA" id="ARBA00022917"/>
    </source>
</evidence>
<dbReference type="CDD" id="cd00779">
    <property type="entry name" value="ProRS_core_prok"/>
    <property type="match status" value="1"/>
</dbReference>
<comment type="catalytic activity">
    <reaction evidence="9 10">
        <text>tRNA(Pro) + L-proline + ATP = L-prolyl-tRNA(Pro) + AMP + diphosphate</text>
        <dbReference type="Rhea" id="RHEA:14305"/>
        <dbReference type="Rhea" id="RHEA-COMP:9700"/>
        <dbReference type="Rhea" id="RHEA-COMP:9702"/>
        <dbReference type="ChEBI" id="CHEBI:30616"/>
        <dbReference type="ChEBI" id="CHEBI:33019"/>
        <dbReference type="ChEBI" id="CHEBI:60039"/>
        <dbReference type="ChEBI" id="CHEBI:78442"/>
        <dbReference type="ChEBI" id="CHEBI:78532"/>
        <dbReference type="ChEBI" id="CHEBI:456215"/>
        <dbReference type="EC" id="6.1.1.15"/>
    </reaction>
</comment>
<evidence type="ECO:0000313" key="13">
    <source>
        <dbReference type="Proteomes" id="UP000095697"/>
    </source>
</evidence>
<dbReference type="InterPro" id="IPR036754">
    <property type="entry name" value="YbaK/aa-tRNA-synt-asso_dom_sf"/>
</dbReference>
<keyword evidence="5 10" id="KW-0547">Nucleotide-binding</keyword>
<dbReference type="FunFam" id="3.30.930.10:FF:000062">
    <property type="entry name" value="Proline--tRNA ligase"/>
    <property type="match status" value="1"/>
</dbReference>
<reference evidence="13" key="1">
    <citation type="submission" date="2016-01" db="EMBL/GenBank/DDBJ databases">
        <authorList>
            <person name="Husnik F."/>
        </authorList>
    </citation>
    <scope>NUCLEOTIDE SEQUENCE [LARGE SCALE GENOMIC DNA]</scope>
</reference>
<evidence type="ECO:0000256" key="4">
    <source>
        <dbReference type="ARBA" id="ARBA00022598"/>
    </source>
</evidence>
<dbReference type="GO" id="GO:0005524">
    <property type="term" value="F:ATP binding"/>
    <property type="evidence" value="ECO:0007669"/>
    <property type="project" value="UniProtKB-UniRule"/>
</dbReference>
<dbReference type="NCBIfam" id="TIGR00409">
    <property type="entry name" value="proS_fam_II"/>
    <property type="match status" value="1"/>
</dbReference>
<dbReference type="CDD" id="cd00861">
    <property type="entry name" value="ProRS_anticodon_short"/>
    <property type="match status" value="1"/>
</dbReference>
<comment type="domain">
    <text evidence="10">Consists of three domains: the N-terminal catalytic domain, the editing domain and the C-terminal anticodon-binding domain.</text>
</comment>
<keyword evidence="8 10" id="KW-0030">Aminoacyl-tRNA synthetase</keyword>
<dbReference type="GO" id="GO:0005829">
    <property type="term" value="C:cytosol"/>
    <property type="evidence" value="ECO:0007669"/>
    <property type="project" value="TreeGrafter"/>
</dbReference>
<evidence type="ECO:0000256" key="10">
    <source>
        <dbReference type="HAMAP-Rule" id="MF_01569"/>
    </source>
</evidence>
<evidence type="ECO:0000256" key="6">
    <source>
        <dbReference type="ARBA" id="ARBA00022840"/>
    </source>
</evidence>
<dbReference type="PRINTS" id="PR01046">
    <property type="entry name" value="TRNASYNTHPRO"/>
</dbReference>
<dbReference type="InterPro" id="IPR004500">
    <property type="entry name" value="Pro-tRNA-synth_IIa_bac-type"/>
</dbReference>
<dbReference type="InterPro" id="IPR004154">
    <property type="entry name" value="Anticodon-bd"/>
</dbReference>
<protein>
    <recommendedName>
        <fullName evidence="10">Proline--tRNA ligase</fullName>
        <ecNumber evidence="10">6.1.1.15</ecNumber>
    </recommendedName>
    <alternativeName>
        <fullName evidence="10">Prolyl-tRNA synthetase</fullName>
        <shortName evidence="10">ProRS</shortName>
    </alternativeName>
</protein>
<comment type="subunit">
    <text evidence="2 10">Homodimer.</text>
</comment>
<dbReference type="Pfam" id="PF03129">
    <property type="entry name" value="HGTP_anticodon"/>
    <property type="match status" value="1"/>
</dbReference>
<dbReference type="CDD" id="cd04334">
    <property type="entry name" value="ProRS-INS"/>
    <property type="match status" value="1"/>
</dbReference>
<dbReference type="Gene3D" id="3.40.50.800">
    <property type="entry name" value="Anticodon-binding domain"/>
    <property type="match status" value="1"/>
</dbReference>
<dbReference type="InterPro" id="IPR023717">
    <property type="entry name" value="Pro-tRNA-Synthase_IIa_type1"/>
</dbReference>
<dbReference type="InterPro" id="IPR033730">
    <property type="entry name" value="ProRS_core_prok"/>
</dbReference>
<comment type="function">
    <text evidence="10">Catalyzes the attachment of proline to tRNA(Pro) in a two-step reaction: proline is first activated by ATP to form Pro-AMP and then transferred to the acceptor end of tRNA(Pro). As ProRS can inadvertently accommodate and process non-cognate amino acids such as alanine and cysteine, to avoid such errors it has two additional distinct editing activities against alanine. One activity is designated as 'pretransfer' editing and involves the tRNA(Pro)-independent hydrolysis of activated Ala-AMP. The other activity is designated 'posttransfer' editing and involves deacylation of mischarged Ala-tRNA(Pro). The misacylated Cys-tRNA(Pro) is not edited by ProRS.</text>
</comment>
<dbReference type="RefSeq" id="WP_067569447.1">
    <property type="nucleotide sequence ID" value="NZ_LN999831.1"/>
</dbReference>
<dbReference type="SUPFAM" id="SSF55681">
    <property type="entry name" value="Class II aaRS and biotin synthetases"/>
    <property type="match status" value="1"/>
</dbReference>
<evidence type="ECO:0000256" key="8">
    <source>
        <dbReference type="ARBA" id="ARBA00023146"/>
    </source>
</evidence>
<dbReference type="FunFam" id="3.30.930.10:FF:000043">
    <property type="entry name" value="Proline--tRNA ligase"/>
    <property type="match status" value="1"/>
</dbReference>
<dbReference type="Gene3D" id="3.90.960.10">
    <property type="entry name" value="YbaK/aminoacyl-tRNA synthetase-associated domain"/>
    <property type="match status" value="1"/>
</dbReference>
<dbReference type="GO" id="GO:0006433">
    <property type="term" value="P:prolyl-tRNA aminoacylation"/>
    <property type="evidence" value="ECO:0007669"/>
    <property type="project" value="UniProtKB-UniRule"/>
</dbReference>
<evidence type="ECO:0000256" key="1">
    <source>
        <dbReference type="ARBA" id="ARBA00004496"/>
    </source>
</evidence>
<dbReference type="Proteomes" id="UP000095697">
    <property type="component" value="Chromosome I"/>
</dbReference>
<dbReference type="PATRIC" id="fig|1778264.3.peg.214"/>
<evidence type="ECO:0000256" key="2">
    <source>
        <dbReference type="ARBA" id="ARBA00011738"/>
    </source>
</evidence>
<dbReference type="InterPro" id="IPR044140">
    <property type="entry name" value="ProRS_anticodon_short"/>
</dbReference>
<dbReference type="Gene3D" id="3.30.930.10">
    <property type="entry name" value="Bira Bifunctional Protein, Domain 2"/>
    <property type="match status" value="2"/>
</dbReference>
<dbReference type="InterPro" id="IPR002314">
    <property type="entry name" value="aa-tRNA-synt_IIb"/>
</dbReference>
<dbReference type="GO" id="GO:0004827">
    <property type="term" value="F:proline-tRNA ligase activity"/>
    <property type="evidence" value="ECO:0007669"/>
    <property type="project" value="UniProtKB-UniRule"/>
</dbReference>
<dbReference type="STRING" id="1778264.PMARG_ME00242"/>
<comment type="subcellular location">
    <subcellularLocation>
        <location evidence="1 10">Cytoplasm</location>
    </subcellularLocation>
</comment>
<dbReference type="PANTHER" id="PTHR42753">
    <property type="entry name" value="MITOCHONDRIAL RIBOSOME PROTEIN L39/PROLYL-TRNA LIGASE FAMILY MEMBER"/>
    <property type="match status" value="1"/>
</dbReference>
<dbReference type="SUPFAM" id="SSF55826">
    <property type="entry name" value="YbaK/ProRS associated domain"/>
    <property type="match status" value="1"/>
</dbReference>
<dbReference type="KEGG" id="cmik:PMARG_ME00242"/>
<dbReference type="HAMAP" id="MF_01569">
    <property type="entry name" value="Pro_tRNA_synth_type1"/>
    <property type="match status" value="1"/>
</dbReference>
<gene>
    <name evidence="10 12" type="primary">proS</name>
    <name evidence="12" type="ORF">PMARG_ME00242</name>
</gene>
<dbReference type="InterPro" id="IPR045864">
    <property type="entry name" value="aa-tRNA-synth_II/BPL/LPL"/>
</dbReference>
<organism evidence="12 13">
    <name type="scientific">Candidatus Mikella endobia</name>
    <dbReference type="NCBI Taxonomy" id="1778264"/>
    <lineage>
        <taxon>Bacteria</taxon>
        <taxon>Pseudomonadati</taxon>
        <taxon>Pseudomonadota</taxon>
        <taxon>Gammaproteobacteria</taxon>
        <taxon>Enterobacterales</taxon>
        <taxon>Enterobacteriaceae</taxon>
        <taxon>Candidatus Mikella</taxon>
    </lineage>
</organism>
<proteinExistence type="inferred from homology"/>
<evidence type="ECO:0000313" key="12">
    <source>
        <dbReference type="EMBL" id="CUX95957.1"/>
    </source>
</evidence>
<dbReference type="EMBL" id="LN999831">
    <property type="protein sequence ID" value="CUX95957.1"/>
    <property type="molecule type" value="Genomic_DNA"/>
</dbReference>
<evidence type="ECO:0000256" key="9">
    <source>
        <dbReference type="ARBA" id="ARBA00047671"/>
    </source>
</evidence>
<keyword evidence="7 10" id="KW-0648">Protein biosynthesis</keyword>
<dbReference type="FunFam" id="3.40.50.800:FF:000006">
    <property type="entry name" value="Proline--tRNA ligase"/>
    <property type="match status" value="1"/>
</dbReference>
<dbReference type="InterPro" id="IPR036621">
    <property type="entry name" value="Anticodon-bd_dom_sf"/>
</dbReference>
<keyword evidence="3 10" id="KW-0963">Cytoplasm</keyword>
<dbReference type="PANTHER" id="PTHR42753:SF2">
    <property type="entry name" value="PROLINE--TRNA LIGASE"/>
    <property type="match status" value="1"/>
</dbReference>
<dbReference type="InterPro" id="IPR006195">
    <property type="entry name" value="aa-tRNA-synth_II"/>
</dbReference>
<evidence type="ECO:0000256" key="5">
    <source>
        <dbReference type="ARBA" id="ARBA00022741"/>
    </source>
</evidence>
<evidence type="ECO:0000259" key="11">
    <source>
        <dbReference type="PROSITE" id="PS50862"/>
    </source>
</evidence>
<accession>A0A143WQX6</accession>
<dbReference type="EC" id="6.1.1.15" evidence="10"/>
<dbReference type="SUPFAM" id="SSF52954">
    <property type="entry name" value="Class II aaRS ABD-related"/>
    <property type="match status" value="1"/>
</dbReference>
<evidence type="ECO:0000256" key="3">
    <source>
        <dbReference type="ARBA" id="ARBA00022490"/>
    </source>
</evidence>
<dbReference type="NCBIfam" id="NF006625">
    <property type="entry name" value="PRK09194.1"/>
    <property type="match status" value="1"/>
</dbReference>
<dbReference type="OrthoDB" id="9809052at2"/>
<keyword evidence="4 10" id="KW-0436">Ligase</keyword>
<keyword evidence="13" id="KW-1185">Reference proteome</keyword>
<dbReference type="GO" id="GO:0002161">
    <property type="term" value="F:aminoacyl-tRNA deacylase activity"/>
    <property type="evidence" value="ECO:0007669"/>
    <property type="project" value="InterPro"/>
</dbReference>
<dbReference type="InterPro" id="IPR007214">
    <property type="entry name" value="YbaK/aa-tRNA-synth-assoc-dom"/>
</dbReference>
<comment type="similarity">
    <text evidence="10">Belongs to the class-II aminoacyl-tRNA synthetase family. ProS type 1 subfamily.</text>
</comment>
<feature type="domain" description="Aminoacyl-transfer RNA synthetases class-II family profile" evidence="11">
    <location>
        <begin position="33"/>
        <end position="468"/>
    </location>
</feature>
<name>A0A143WQX6_9ENTR</name>